<feature type="transmembrane region" description="Helical" evidence="6">
    <location>
        <begin position="134"/>
        <end position="155"/>
    </location>
</feature>
<feature type="transmembrane region" description="Helical" evidence="6">
    <location>
        <begin position="162"/>
        <end position="183"/>
    </location>
</feature>
<evidence type="ECO:0000256" key="5">
    <source>
        <dbReference type="ARBA" id="ARBA00023136"/>
    </source>
</evidence>
<evidence type="ECO:0000256" key="1">
    <source>
        <dbReference type="ARBA" id="ARBA00004651"/>
    </source>
</evidence>
<keyword evidence="3 6" id="KW-0812">Transmembrane</keyword>
<dbReference type="PANTHER" id="PTHR33545:SF5">
    <property type="entry name" value="UPF0750 MEMBRANE PROTEIN YITT"/>
    <property type="match status" value="1"/>
</dbReference>
<evidence type="ECO:0000256" key="3">
    <source>
        <dbReference type="ARBA" id="ARBA00022692"/>
    </source>
</evidence>
<protein>
    <submittedName>
        <fullName evidence="7">Uncharacterized 5xTM membrane BCR, YitT family COG1284</fullName>
    </submittedName>
</protein>
<dbReference type="InterPro" id="IPR003740">
    <property type="entry name" value="YitT"/>
</dbReference>
<evidence type="ECO:0000313" key="7">
    <source>
        <dbReference type="EMBL" id="SEM93896.1"/>
    </source>
</evidence>
<dbReference type="AlphaFoldDB" id="A0A1H8CFV1"/>
<keyword evidence="4 6" id="KW-1133">Transmembrane helix</keyword>
<keyword evidence="8" id="KW-1185">Reference proteome</keyword>
<dbReference type="InterPro" id="IPR051461">
    <property type="entry name" value="UPF0750_membrane"/>
</dbReference>
<proteinExistence type="predicted"/>
<evidence type="ECO:0000256" key="4">
    <source>
        <dbReference type="ARBA" id="ARBA00022989"/>
    </source>
</evidence>
<sequence>MAASAVLAIGINCFLAPYRVLDGGMIGIGLICKYLWGVKAGFTILLLSVPIFALAWFYDRDYFYNSVYGMLISSFFIDLLQPLQFKFLACVRLDPLSSSIVGGILVGWGIGMMLRHETSTGGTDLLAQLLASVFRINVGVLIFMIDAMVISLGGWLISKETLLLSLITITAVGLTTSLCTWKISENA</sequence>
<evidence type="ECO:0000256" key="6">
    <source>
        <dbReference type="SAM" id="Phobius"/>
    </source>
</evidence>
<evidence type="ECO:0000313" key="8">
    <source>
        <dbReference type="Proteomes" id="UP000199695"/>
    </source>
</evidence>
<reference evidence="7 8" key="1">
    <citation type="submission" date="2016-10" db="EMBL/GenBank/DDBJ databases">
        <authorList>
            <person name="de Groot N.N."/>
        </authorList>
    </citation>
    <scope>NUCLEOTIDE SEQUENCE [LARGE SCALE GENOMIC DNA]</scope>
    <source>
        <strain evidence="7 8">DSM 46701</strain>
    </source>
</reference>
<organism evidence="7 8">
    <name type="scientific">Lihuaxuella thermophila</name>
    <dbReference type="NCBI Taxonomy" id="1173111"/>
    <lineage>
        <taxon>Bacteria</taxon>
        <taxon>Bacillati</taxon>
        <taxon>Bacillota</taxon>
        <taxon>Bacilli</taxon>
        <taxon>Bacillales</taxon>
        <taxon>Thermoactinomycetaceae</taxon>
        <taxon>Lihuaxuella</taxon>
    </lineage>
</organism>
<dbReference type="STRING" id="1173111.SAMN05444955_103273"/>
<dbReference type="EMBL" id="FOCQ01000003">
    <property type="protein sequence ID" value="SEM93896.1"/>
    <property type="molecule type" value="Genomic_DNA"/>
</dbReference>
<dbReference type="Proteomes" id="UP000199695">
    <property type="component" value="Unassembled WGS sequence"/>
</dbReference>
<dbReference type="PANTHER" id="PTHR33545">
    <property type="entry name" value="UPF0750 MEMBRANE PROTEIN YITT-RELATED"/>
    <property type="match status" value="1"/>
</dbReference>
<feature type="transmembrane region" description="Helical" evidence="6">
    <location>
        <begin position="62"/>
        <end position="81"/>
    </location>
</feature>
<keyword evidence="5 6" id="KW-0472">Membrane</keyword>
<comment type="subcellular location">
    <subcellularLocation>
        <location evidence="1">Cell membrane</location>
        <topology evidence="1">Multi-pass membrane protein</topology>
    </subcellularLocation>
</comment>
<name>A0A1H8CFV1_9BACL</name>
<evidence type="ECO:0000256" key="2">
    <source>
        <dbReference type="ARBA" id="ARBA00022475"/>
    </source>
</evidence>
<keyword evidence="2" id="KW-1003">Cell membrane</keyword>
<gene>
    <name evidence="7" type="ORF">SAMN05444955_103273</name>
</gene>
<feature type="transmembrane region" description="Helical" evidence="6">
    <location>
        <begin position="93"/>
        <end position="114"/>
    </location>
</feature>
<feature type="transmembrane region" description="Helical" evidence="6">
    <location>
        <begin position="34"/>
        <end position="56"/>
    </location>
</feature>
<dbReference type="GO" id="GO:0005886">
    <property type="term" value="C:plasma membrane"/>
    <property type="evidence" value="ECO:0007669"/>
    <property type="project" value="UniProtKB-SubCell"/>
</dbReference>
<accession>A0A1H8CFV1</accession>
<dbReference type="Pfam" id="PF02588">
    <property type="entry name" value="YitT_membrane"/>
    <property type="match status" value="1"/>
</dbReference>